<proteinExistence type="predicted"/>
<reference evidence="2" key="1">
    <citation type="submission" date="2020-07" db="EMBL/GenBank/DDBJ databases">
        <title>Acinetobacter junii strain YR7 chromosome and plasmid pNDM-YR7.</title>
        <authorList>
            <person name="Tang B."/>
        </authorList>
    </citation>
    <scope>NUCLEOTIDE SEQUENCE</scope>
    <source>
        <strain evidence="2">YR7</strain>
    </source>
</reference>
<organism evidence="2 3">
    <name type="scientific">Acinetobacter junii</name>
    <dbReference type="NCBI Taxonomy" id="40215"/>
    <lineage>
        <taxon>Bacteria</taxon>
        <taxon>Pseudomonadati</taxon>
        <taxon>Pseudomonadota</taxon>
        <taxon>Gammaproteobacteria</taxon>
        <taxon>Moraxellales</taxon>
        <taxon>Moraxellaceae</taxon>
        <taxon>Acinetobacter</taxon>
    </lineage>
</organism>
<accession>A0AAX1MH12</accession>
<dbReference type="AlphaFoldDB" id="A0AAX1MH12"/>
<dbReference type="Proteomes" id="UP000679388">
    <property type="component" value="Chromosome"/>
</dbReference>
<dbReference type="Pfam" id="PF05729">
    <property type="entry name" value="NACHT"/>
    <property type="match status" value="1"/>
</dbReference>
<dbReference type="PANTHER" id="PTHR46844">
    <property type="entry name" value="SLR5058 PROTEIN"/>
    <property type="match status" value="1"/>
</dbReference>
<evidence type="ECO:0000313" key="2">
    <source>
        <dbReference type="EMBL" id="QUY36551.1"/>
    </source>
</evidence>
<dbReference type="RefSeq" id="WP_212638863.1">
    <property type="nucleotide sequence ID" value="NZ_CP059558.1"/>
</dbReference>
<dbReference type="InterPro" id="IPR027417">
    <property type="entry name" value="P-loop_NTPase"/>
</dbReference>
<dbReference type="InterPro" id="IPR007111">
    <property type="entry name" value="NACHT_NTPase"/>
</dbReference>
<gene>
    <name evidence="2" type="ORF">H2677_15210</name>
</gene>
<dbReference type="SUPFAM" id="SSF52540">
    <property type="entry name" value="P-loop containing nucleoside triphosphate hydrolases"/>
    <property type="match status" value="1"/>
</dbReference>
<dbReference type="GeneID" id="70093890"/>
<dbReference type="EMBL" id="CP059558">
    <property type="protein sequence ID" value="QUY36551.1"/>
    <property type="molecule type" value="Genomic_DNA"/>
</dbReference>
<name>A0AAX1MH12_ACIJU</name>
<sequence>MQEELLKNLVSELIKQFTLPIFNGLKRLTKEANNKIQVSFNLCFSEYLERNYERYSKTKTLLYREMPVNIKDFYVRTDLMISSKIVNEHNFIEEIEGSKRLIILGNAGSGKSTFCKSLFIELIEKPIGIFPIFIELRHINSSPDKSIYNFILNTMISINPLFNKEQLDYAFKLGRVLIVLDGFDEVNSEEREKIEREILHLSNNYHGIRMLISSRFDNRFSSWEEFYQYRILELDKNKALTLINKLDYDRQVKASFLSELDKKLYDSHTSFAANPLLLTMMLLTYEQIAEIPNKIHLFYEQAFLTLFNKHDSLKSMYKRKSFSQLPLDDFKRCLEAFCILSYCDRSYSFGENEINRFLDDSIAISASKTTAKDFLNDLLDSVCILQRDGLGFTFTHRSFQEYFTAQFLVNKISNKKFELFEKIFNVNWRDNVLGMVFDMNPAILEKEWIIQKSIYILSEVKSVIDEDILLLNKIYSSITTVENDDGEVLIGFGMGNPSNYAEFFLFFNKLYDNEFAEYCKENYKEKSEDNKKYEEDLIDFIINNGDISLVEYEVIDPHIIDLVNKANATDFIVRNINFLEYMVDFINKKNDKQDVDIAALILDG</sequence>
<dbReference type="Gene3D" id="3.40.50.300">
    <property type="entry name" value="P-loop containing nucleotide triphosphate hydrolases"/>
    <property type="match status" value="1"/>
</dbReference>
<feature type="domain" description="NACHT" evidence="1">
    <location>
        <begin position="100"/>
        <end position="239"/>
    </location>
</feature>
<evidence type="ECO:0000259" key="1">
    <source>
        <dbReference type="Pfam" id="PF05729"/>
    </source>
</evidence>
<evidence type="ECO:0000313" key="3">
    <source>
        <dbReference type="Proteomes" id="UP000679388"/>
    </source>
</evidence>
<protein>
    <submittedName>
        <fullName evidence="2">NACHT domain-containing protein</fullName>
    </submittedName>
</protein>
<dbReference type="PANTHER" id="PTHR46844:SF1">
    <property type="entry name" value="SLR5058 PROTEIN"/>
    <property type="match status" value="1"/>
</dbReference>